<keyword evidence="3 6" id="KW-0812">Transmembrane</keyword>
<feature type="transmembrane region" description="Helical" evidence="6">
    <location>
        <begin position="161"/>
        <end position="194"/>
    </location>
</feature>
<dbReference type="InterPro" id="IPR007603">
    <property type="entry name" value="Choline_transptr-like"/>
</dbReference>
<comment type="subcellular location">
    <subcellularLocation>
        <location evidence="6">Cell membrane</location>
        <topology evidence="6">Multi-pass membrane protein</topology>
    </subcellularLocation>
    <subcellularLocation>
        <location evidence="1">Membrane</location>
        <topology evidence="1">Multi-pass membrane protein</topology>
    </subcellularLocation>
</comment>
<dbReference type="AlphaFoldDB" id="X6LMH1"/>
<dbReference type="PANTHER" id="PTHR12385">
    <property type="entry name" value="CHOLINE TRANSPORTER-LIKE (SLC FAMILY 44)"/>
    <property type="match status" value="1"/>
</dbReference>
<comment type="function">
    <text evidence="6">Choline transporter.</text>
</comment>
<feature type="transmembrane region" description="Helical" evidence="6">
    <location>
        <begin position="128"/>
        <end position="155"/>
    </location>
</feature>
<dbReference type="OrthoDB" id="44736at2759"/>
<dbReference type="EMBL" id="ASPP01037180">
    <property type="protein sequence ID" value="ETO01890.1"/>
    <property type="molecule type" value="Genomic_DNA"/>
</dbReference>
<protein>
    <recommendedName>
        <fullName evidence="6">Choline transporter-like protein</fullName>
    </recommendedName>
</protein>
<evidence type="ECO:0000256" key="5">
    <source>
        <dbReference type="ARBA" id="ARBA00023136"/>
    </source>
</evidence>
<dbReference type="Proteomes" id="UP000023152">
    <property type="component" value="Unassembled WGS sequence"/>
</dbReference>
<reference evidence="7 8" key="1">
    <citation type="journal article" date="2013" name="Curr. Biol.">
        <title>The Genome of the Foraminiferan Reticulomyxa filosa.</title>
        <authorList>
            <person name="Glockner G."/>
            <person name="Hulsmann N."/>
            <person name="Schleicher M."/>
            <person name="Noegel A.A."/>
            <person name="Eichinger L."/>
            <person name="Gallinger C."/>
            <person name="Pawlowski J."/>
            <person name="Sierra R."/>
            <person name="Euteneuer U."/>
            <person name="Pillet L."/>
            <person name="Moustafa A."/>
            <person name="Platzer M."/>
            <person name="Groth M."/>
            <person name="Szafranski K."/>
            <person name="Schliwa M."/>
        </authorList>
    </citation>
    <scope>NUCLEOTIDE SEQUENCE [LARGE SCALE GENOMIC DNA]</scope>
</reference>
<dbReference type="PANTHER" id="PTHR12385:SF4">
    <property type="entry name" value="PROTEIN PNS1"/>
    <property type="match status" value="1"/>
</dbReference>
<keyword evidence="4 6" id="KW-1133">Transmembrane helix</keyword>
<evidence type="ECO:0000256" key="3">
    <source>
        <dbReference type="ARBA" id="ARBA00022692"/>
    </source>
</evidence>
<comment type="similarity">
    <text evidence="2 6">Belongs to the CTL (choline transporter-like) family.</text>
</comment>
<dbReference type="GO" id="GO:0005886">
    <property type="term" value="C:plasma membrane"/>
    <property type="evidence" value="ECO:0007669"/>
    <property type="project" value="UniProtKB-SubCell"/>
</dbReference>
<feature type="non-terminal residue" evidence="7">
    <location>
        <position position="1"/>
    </location>
</feature>
<name>X6LMH1_RETFI</name>
<organism evidence="7 8">
    <name type="scientific">Reticulomyxa filosa</name>
    <dbReference type="NCBI Taxonomy" id="46433"/>
    <lineage>
        <taxon>Eukaryota</taxon>
        <taxon>Sar</taxon>
        <taxon>Rhizaria</taxon>
        <taxon>Retaria</taxon>
        <taxon>Foraminifera</taxon>
        <taxon>Monothalamids</taxon>
        <taxon>Reticulomyxidae</taxon>
        <taxon>Reticulomyxa</taxon>
    </lineage>
</organism>
<dbReference type="GO" id="GO:0022857">
    <property type="term" value="F:transmembrane transporter activity"/>
    <property type="evidence" value="ECO:0007669"/>
    <property type="project" value="UniProtKB-UniRule"/>
</dbReference>
<comment type="caution">
    <text evidence="6">Lacks conserved residue(s) required for the propagation of feature annotation.</text>
</comment>
<evidence type="ECO:0000313" key="7">
    <source>
        <dbReference type="EMBL" id="ETO01890.1"/>
    </source>
</evidence>
<keyword evidence="8" id="KW-1185">Reference proteome</keyword>
<feature type="transmembrane region" description="Helical" evidence="6">
    <location>
        <begin position="17"/>
        <end position="33"/>
    </location>
</feature>
<evidence type="ECO:0000256" key="4">
    <source>
        <dbReference type="ARBA" id="ARBA00022989"/>
    </source>
</evidence>
<evidence type="ECO:0000256" key="1">
    <source>
        <dbReference type="ARBA" id="ARBA00004141"/>
    </source>
</evidence>
<sequence length="220" mass="24877">FCYLFLKKKKNSVSNDFFFFLFPPFFLVCICSSGHLWKRFVLFAFTSFFTPCHIYLFSFLIPNKQTNKSGFHTAASDTMDLLSSKGLTAWINDDLVKFIIYTYAFVYLFIYSLLLLSRFICIMLVFSGFALACGAIVAGLFTAFVAFSLAVVFWSGNDTNWIFALLGFLIGYVLCTLVLGVIASAVVALFVCWAEDPQAMQQTHPSEFDEISVHWRGGQV</sequence>
<comment type="caution">
    <text evidence="7">The sequence shown here is derived from an EMBL/GenBank/DDBJ whole genome shotgun (WGS) entry which is preliminary data.</text>
</comment>
<keyword evidence="5 6" id="KW-0472">Membrane</keyword>
<accession>X6LMH1</accession>
<gene>
    <name evidence="7" type="ORF">RFI_35550</name>
</gene>
<feature type="transmembrane region" description="Helical" evidence="6">
    <location>
        <begin position="98"/>
        <end position="116"/>
    </location>
</feature>
<dbReference type="Pfam" id="PF04515">
    <property type="entry name" value="Choline_transpo"/>
    <property type="match status" value="1"/>
</dbReference>
<evidence type="ECO:0000256" key="6">
    <source>
        <dbReference type="RuleBase" id="RU368066"/>
    </source>
</evidence>
<feature type="transmembrane region" description="Helical" evidence="6">
    <location>
        <begin position="40"/>
        <end position="61"/>
    </location>
</feature>
<proteinExistence type="inferred from homology"/>
<evidence type="ECO:0000313" key="8">
    <source>
        <dbReference type="Proteomes" id="UP000023152"/>
    </source>
</evidence>
<evidence type="ECO:0000256" key="2">
    <source>
        <dbReference type="ARBA" id="ARBA00007168"/>
    </source>
</evidence>